<accession>A0A0G1YK32</accession>
<dbReference type="InterPro" id="IPR037257">
    <property type="entry name" value="T2SS_E_N_sf"/>
</dbReference>
<dbReference type="Pfam" id="PF00437">
    <property type="entry name" value="T2SSE"/>
    <property type="match status" value="1"/>
</dbReference>
<comment type="caution">
    <text evidence="5">The sequence shown here is derived from an EMBL/GenBank/DDBJ whole genome shotgun (WGS) entry which is preliminary data.</text>
</comment>
<evidence type="ECO:0000256" key="1">
    <source>
        <dbReference type="ARBA" id="ARBA00006611"/>
    </source>
</evidence>
<dbReference type="AlphaFoldDB" id="A0A0G1YK32"/>
<dbReference type="GO" id="GO:0005886">
    <property type="term" value="C:plasma membrane"/>
    <property type="evidence" value="ECO:0007669"/>
    <property type="project" value="TreeGrafter"/>
</dbReference>
<reference evidence="5 6" key="1">
    <citation type="journal article" date="2015" name="Nature">
        <title>rRNA introns, odd ribosomes, and small enigmatic genomes across a large radiation of phyla.</title>
        <authorList>
            <person name="Brown C.T."/>
            <person name="Hug L.A."/>
            <person name="Thomas B.C."/>
            <person name="Sharon I."/>
            <person name="Castelle C.J."/>
            <person name="Singh A."/>
            <person name="Wilkins M.J."/>
            <person name="Williams K.H."/>
            <person name="Banfield J.F."/>
        </authorList>
    </citation>
    <scope>NUCLEOTIDE SEQUENCE [LARGE SCALE GENOMIC DNA]</scope>
</reference>
<dbReference type="STRING" id="1618665.UY55_C0001G0121"/>
<dbReference type="PROSITE" id="PS00662">
    <property type="entry name" value="T2SP_E"/>
    <property type="match status" value="1"/>
</dbReference>
<organism evidence="5 6">
    <name type="scientific">Candidatus Jorgensenbacteria bacterium GW2011_GWB1_50_10</name>
    <dbReference type="NCBI Taxonomy" id="1618665"/>
    <lineage>
        <taxon>Bacteria</taxon>
        <taxon>Candidatus Joergenseniibacteriota</taxon>
    </lineage>
</organism>
<dbReference type="SUPFAM" id="SSF160246">
    <property type="entry name" value="EspE N-terminal domain-like"/>
    <property type="match status" value="1"/>
</dbReference>
<evidence type="ECO:0000259" key="4">
    <source>
        <dbReference type="PROSITE" id="PS00662"/>
    </source>
</evidence>
<dbReference type="PANTHER" id="PTHR30258">
    <property type="entry name" value="TYPE II SECRETION SYSTEM PROTEIN GSPE-RELATED"/>
    <property type="match status" value="1"/>
</dbReference>
<evidence type="ECO:0000256" key="3">
    <source>
        <dbReference type="ARBA" id="ARBA00022840"/>
    </source>
</evidence>
<keyword evidence="3" id="KW-0067">ATP-binding</keyword>
<comment type="similarity">
    <text evidence="1">Belongs to the GSP E family.</text>
</comment>
<dbReference type="EMBL" id="LCQK01000001">
    <property type="protein sequence ID" value="KKW15367.1"/>
    <property type="molecule type" value="Genomic_DNA"/>
</dbReference>
<dbReference type="InterPro" id="IPR007831">
    <property type="entry name" value="T2SS_GspE_N"/>
</dbReference>
<dbReference type="GO" id="GO:0005524">
    <property type="term" value="F:ATP binding"/>
    <property type="evidence" value="ECO:0007669"/>
    <property type="project" value="UniProtKB-KW"/>
</dbReference>
<dbReference type="Gene3D" id="3.40.50.300">
    <property type="entry name" value="P-loop containing nucleotide triphosphate hydrolases"/>
    <property type="match status" value="1"/>
</dbReference>
<dbReference type="Gene3D" id="3.30.450.90">
    <property type="match status" value="1"/>
</dbReference>
<dbReference type="PATRIC" id="fig|1618665.3.peg.125"/>
<evidence type="ECO:0000256" key="2">
    <source>
        <dbReference type="ARBA" id="ARBA00022741"/>
    </source>
</evidence>
<evidence type="ECO:0000313" key="5">
    <source>
        <dbReference type="EMBL" id="KKW15367.1"/>
    </source>
</evidence>
<sequence length="576" mass="63951">MTDQDLIKELVKRKILDAVLSEQVLKEAKFGGKAAEEVIYEKRLADETDVAGVKSELLGAPYKKIDPGLIPDEVLGIIPFETSKTYRVAPLEKKKDLLVVGMLRPDDTRAQEALRFIAKRERVSLGVFLVTPSDLAAVWRRYSPYKGEIESAVKELGARSAEEERLVSLEEGARSAEDAPIIKIVASTLRRAVEVKASDVHVEPQRSRLRIRFRVDGKLQEVASLPLSLSQPVVSRVKVLSRLRLDETRVPQDGRFRTLVSGVDIDYRVSTFPTPSGEKVAIRVLDPTTGLKGLPELGLSDYNFKILNEGLNSPYGMILITGPTGSGKTTTLYAMMQKINSDELNILSLEDPVEYFMDGINQSQVKPEISYTFASGLRQILRQDPDVIMVGEIRDSETASLAVNAALTGHMMLSTLHTNNSVGVIPRLIDLEVPAFLLSSALNLMMAQRLVARLCPKCREKREAPKEAEGIIAKNLESLPEELKKSVKARPPYPIYHSSPKPNCPECGGKGFVGRVAIFEIFRMTRELSEIINSGFTEGRLYDEAKRQGMVTLRQDGILKALEGEVLLEEVLRETE</sequence>
<dbReference type="InterPro" id="IPR003593">
    <property type="entry name" value="AAA+_ATPase"/>
</dbReference>
<dbReference type="Gene3D" id="3.30.300.160">
    <property type="entry name" value="Type II secretion system, protein E, N-terminal domain"/>
    <property type="match status" value="1"/>
</dbReference>
<dbReference type="InterPro" id="IPR001482">
    <property type="entry name" value="T2SS/T4SS_dom"/>
</dbReference>
<dbReference type="GO" id="GO:0016887">
    <property type="term" value="F:ATP hydrolysis activity"/>
    <property type="evidence" value="ECO:0007669"/>
    <property type="project" value="TreeGrafter"/>
</dbReference>
<evidence type="ECO:0000313" key="6">
    <source>
        <dbReference type="Proteomes" id="UP000034224"/>
    </source>
</evidence>
<dbReference type="PANTHER" id="PTHR30258:SF1">
    <property type="entry name" value="PROTEIN TRANSPORT PROTEIN HOFB HOMOLOG"/>
    <property type="match status" value="1"/>
</dbReference>
<dbReference type="CDD" id="cd01129">
    <property type="entry name" value="PulE-GspE-like"/>
    <property type="match status" value="1"/>
</dbReference>
<gene>
    <name evidence="5" type="ORF">UY55_C0001G0121</name>
</gene>
<dbReference type="Pfam" id="PF05157">
    <property type="entry name" value="MshEN"/>
    <property type="match status" value="1"/>
</dbReference>
<name>A0A0G1YK32_9BACT</name>
<keyword evidence="2" id="KW-0547">Nucleotide-binding</keyword>
<protein>
    <submittedName>
        <fullName evidence="5">Type IV-A pilus assembly ATPase PilB</fullName>
    </submittedName>
</protein>
<dbReference type="Proteomes" id="UP000034224">
    <property type="component" value="Unassembled WGS sequence"/>
</dbReference>
<dbReference type="SMART" id="SM00382">
    <property type="entry name" value="AAA"/>
    <property type="match status" value="1"/>
</dbReference>
<dbReference type="SUPFAM" id="SSF52540">
    <property type="entry name" value="P-loop containing nucleoside triphosphate hydrolases"/>
    <property type="match status" value="1"/>
</dbReference>
<feature type="domain" description="Bacterial type II secretion system protein E" evidence="4">
    <location>
        <begin position="381"/>
        <end position="395"/>
    </location>
</feature>
<proteinExistence type="inferred from homology"/>
<dbReference type="InterPro" id="IPR027417">
    <property type="entry name" value="P-loop_NTPase"/>
</dbReference>